<gene>
    <name evidence="1" type="ORF">LTR37_014682</name>
</gene>
<proteinExistence type="predicted"/>
<dbReference type="Proteomes" id="UP001281147">
    <property type="component" value="Unassembled WGS sequence"/>
</dbReference>
<evidence type="ECO:0000313" key="2">
    <source>
        <dbReference type="Proteomes" id="UP001281147"/>
    </source>
</evidence>
<sequence length="217" mass="24240">MLDYKPDSQEVSKRAKSLPPSREFTLPQITDTDHWHITKSTFHLLDLQDHYVTMSSYELSGLSGPSGPPTVLHYVPQAKIHPSNIATGDNIIPWTDKSSTAVTGSTTKKRHEKASKKRSKHRSKSHKKEPKDRMGAYILQLIGLICLIVAAVKCFEPLTGVGFSLILIGYNKGLKKTSVAELLRETKRRSKEGGRLKNEDRKRRRLALEAGPDEEGG</sequence>
<comment type="caution">
    <text evidence="1">The sequence shown here is derived from an EMBL/GenBank/DDBJ whole genome shotgun (WGS) entry which is preliminary data.</text>
</comment>
<reference evidence="1" key="1">
    <citation type="submission" date="2023-07" db="EMBL/GenBank/DDBJ databases">
        <title>Black Yeasts Isolated from many extreme environments.</title>
        <authorList>
            <person name="Coleine C."/>
            <person name="Stajich J.E."/>
            <person name="Selbmann L."/>
        </authorList>
    </citation>
    <scope>NUCLEOTIDE SEQUENCE</scope>
    <source>
        <strain evidence="1">CCFEE 5714</strain>
    </source>
</reference>
<accession>A0ACC3MUD5</accession>
<evidence type="ECO:0000313" key="1">
    <source>
        <dbReference type="EMBL" id="KAK3703071.1"/>
    </source>
</evidence>
<organism evidence="1 2">
    <name type="scientific">Vermiconidia calcicola</name>
    <dbReference type="NCBI Taxonomy" id="1690605"/>
    <lineage>
        <taxon>Eukaryota</taxon>
        <taxon>Fungi</taxon>
        <taxon>Dikarya</taxon>
        <taxon>Ascomycota</taxon>
        <taxon>Pezizomycotina</taxon>
        <taxon>Dothideomycetes</taxon>
        <taxon>Dothideomycetidae</taxon>
        <taxon>Mycosphaerellales</taxon>
        <taxon>Extremaceae</taxon>
        <taxon>Vermiconidia</taxon>
    </lineage>
</organism>
<keyword evidence="2" id="KW-1185">Reference proteome</keyword>
<protein>
    <submittedName>
        <fullName evidence="1">Uncharacterized protein</fullName>
    </submittedName>
</protein>
<name>A0ACC3MUD5_9PEZI</name>
<dbReference type="EMBL" id="JAUTXU010000156">
    <property type="protein sequence ID" value="KAK3703071.1"/>
    <property type="molecule type" value="Genomic_DNA"/>
</dbReference>